<proteinExistence type="predicted"/>
<dbReference type="SMR" id="A0A239WCB0"/>
<dbReference type="SUPFAM" id="SSF53474">
    <property type="entry name" value="alpha/beta-Hydrolases"/>
    <property type="match status" value="1"/>
</dbReference>
<dbReference type="PANTHER" id="PTHR37574">
    <property type="entry name" value="LIPASE B"/>
    <property type="match status" value="1"/>
</dbReference>
<feature type="chain" id="PRO_5039097911" evidence="1">
    <location>
        <begin position="34"/>
        <end position="344"/>
    </location>
</feature>
<dbReference type="Proteomes" id="UP000215332">
    <property type="component" value="Chromosome 1"/>
</dbReference>
<accession>A0A239WCB0</accession>
<feature type="signal peptide" evidence="1">
    <location>
        <begin position="1"/>
        <end position="33"/>
    </location>
</feature>
<protein>
    <submittedName>
        <fullName evidence="2">Lipase (Class 2)</fullName>
    </submittedName>
</protein>
<dbReference type="InterPro" id="IPR029058">
    <property type="entry name" value="AB_hydrolase_fold"/>
</dbReference>
<dbReference type="Gene3D" id="3.40.50.1820">
    <property type="entry name" value="alpha/beta hydrolase"/>
    <property type="match status" value="1"/>
</dbReference>
<dbReference type="Pfam" id="PF01674">
    <property type="entry name" value="Lipase_2"/>
    <property type="match status" value="1"/>
</dbReference>
<dbReference type="EMBL" id="LT906441">
    <property type="protein sequence ID" value="SNV31710.1"/>
    <property type="molecule type" value="Genomic_DNA"/>
</dbReference>
<dbReference type="PANTHER" id="PTHR37574:SF1">
    <property type="entry name" value="LIPASE B"/>
    <property type="match status" value="1"/>
</dbReference>
<dbReference type="AlphaFoldDB" id="A0A239WCB0"/>
<name>A0A239WCB0_9ACTN</name>
<reference evidence="2 3" key="1">
    <citation type="submission" date="2017-06" db="EMBL/GenBank/DDBJ databases">
        <authorList>
            <consortium name="Pathogen Informatics"/>
        </authorList>
    </citation>
    <scope>NUCLEOTIDE SEQUENCE [LARGE SCALE GENOMIC DNA]</scope>
    <source>
        <strain evidence="2 3">NCTC11865</strain>
    </source>
</reference>
<dbReference type="GO" id="GO:0016042">
    <property type="term" value="P:lipid catabolic process"/>
    <property type="evidence" value="ECO:0007669"/>
    <property type="project" value="InterPro"/>
</dbReference>
<dbReference type="InterPro" id="IPR053228">
    <property type="entry name" value="Stereospecific_Lipase"/>
</dbReference>
<evidence type="ECO:0000313" key="2">
    <source>
        <dbReference type="EMBL" id="SNV31710.1"/>
    </source>
</evidence>
<dbReference type="GO" id="GO:0016787">
    <property type="term" value="F:hydrolase activity"/>
    <property type="evidence" value="ECO:0007669"/>
    <property type="project" value="InterPro"/>
</dbReference>
<keyword evidence="1" id="KW-0732">Signal</keyword>
<evidence type="ECO:0000256" key="1">
    <source>
        <dbReference type="SAM" id="SignalP"/>
    </source>
</evidence>
<evidence type="ECO:0000313" key="3">
    <source>
        <dbReference type="Proteomes" id="UP000215332"/>
    </source>
</evidence>
<gene>
    <name evidence="2" type="ORF">SAMEA4412665_00659</name>
</gene>
<dbReference type="RefSeq" id="WP_065860805.1">
    <property type="nucleotide sequence ID" value="NZ_LT906441.1"/>
</dbReference>
<dbReference type="KEGG" id="cgrn:4412665_00659"/>
<dbReference type="InterPro" id="IPR002918">
    <property type="entry name" value="Lipase_EstA/Esterase_EstB"/>
</dbReference>
<sequence length="344" mass="36822">MLTTTRSMKIAAAVVSLITAAAMSIPTASAASAADHTALSPQDETVLTDQQMPGSPLGIPSGATGPAQPNYWRAVEYSAHHMAPSPAGANNFRCRPRAGQNPVVLIPGTATNAYSSWSMMSEELTRRGYCTYTFNLNGVPHSSFISLTGDMRKSAKGLGAFITMVLTRTHTDKVDLVGWSQGAGPLPNQYLKFENGASRVDHFIGLVPSNHGTTAYGLNLFLNSTTSKLGAHFDDSMALLNGMSAPQQLQGSDFNKTLYDTPVTQPGVKYTIITSTHDHVVVPYTNAYLHEPGVKNVLLQNICPTDKTGHGNITYDPNVIQMVDNELDSAHAHAVQCTPMKFIG</sequence>
<organism evidence="2 3">
    <name type="scientific">Cutibacterium granulosum</name>
    <dbReference type="NCBI Taxonomy" id="33011"/>
    <lineage>
        <taxon>Bacteria</taxon>
        <taxon>Bacillati</taxon>
        <taxon>Actinomycetota</taxon>
        <taxon>Actinomycetes</taxon>
        <taxon>Propionibacteriales</taxon>
        <taxon>Propionibacteriaceae</taxon>
        <taxon>Cutibacterium</taxon>
    </lineage>
</organism>